<reference evidence="3 4" key="1">
    <citation type="submission" date="2018-06" db="EMBL/GenBank/DDBJ databases">
        <title>Pedobacter endophyticus sp. nov., an endophytic bacterium isolated from a leaf of Triticum aestivum.</title>
        <authorList>
            <person name="Zhang L."/>
        </authorList>
    </citation>
    <scope>NUCLEOTIDE SEQUENCE [LARGE SCALE GENOMIC DNA]</scope>
    <source>
        <strain evidence="3 4">CM134L-2</strain>
    </source>
</reference>
<dbReference type="Gene3D" id="2.60.40.10">
    <property type="entry name" value="Immunoglobulins"/>
    <property type="match status" value="1"/>
</dbReference>
<evidence type="ECO:0000259" key="2">
    <source>
        <dbReference type="Pfam" id="PF18962"/>
    </source>
</evidence>
<evidence type="ECO:0000313" key="3">
    <source>
        <dbReference type="EMBL" id="RWU04938.1"/>
    </source>
</evidence>
<accession>A0A443YMD4</accession>
<gene>
    <name evidence="3" type="ORF">DPV69_17400</name>
</gene>
<name>A0A443YMD4_9SPHI</name>
<protein>
    <submittedName>
        <fullName evidence="3">T9SS type A sorting domain-containing protein</fullName>
    </submittedName>
</protein>
<evidence type="ECO:0000256" key="1">
    <source>
        <dbReference type="SAM" id="SignalP"/>
    </source>
</evidence>
<dbReference type="AlphaFoldDB" id="A0A443YMD4"/>
<comment type="caution">
    <text evidence="3">The sequence shown here is derived from an EMBL/GenBank/DDBJ whole genome shotgun (WGS) entry which is preliminary data.</text>
</comment>
<evidence type="ECO:0000313" key="4">
    <source>
        <dbReference type="Proteomes" id="UP000284120"/>
    </source>
</evidence>
<proteinExistence type="predicted"/>
<dbReference type="InterPro" id="IPR026444">
    <property type="entry name" value="Secre_tail"/>
</dbReference>
<dbReference type="InterPro" id="IPR013783">
    <property type="entry name" value="Ig-like_fold"/>
</dbReference>
<keyword evidence="1" id="KW-0732">Signal</keyword>
<feature type="domain" description="Secretion system C-terminal sorting" evidence="2">
    <location>
        <begin position="880"/>
        <end position="948"/>
    </location>
</feature>
<sequence>MKKLLLSILIIGVHLFSFAQSGAGWDWVSTSGVSVAPASEPTDLAVDANGNTYAVGQYSTAITLGAFSLPAPTGRDIFIVKYNAAGTVLWLKRHTPPTGYNELSKIITVDASGDFYIGGTDDTPTLSGRSFFAKYDSNGNMLWNKFLTLYEICGINLSADGNLILMENGQGATNILKVSKTDGTVIWKVESINAGSNGGARFKDLMDAAGNIYFTCFTASAATVKIAGQDIVTTGLSSFIVSLDNNGQKRWIQTIPNIQVQLGYTVDEQGKSYIVFGGGGGGAFQGIPTTTGTNRYFELDNNGTAVKYSYASPYLASGSMFRVKNGFVYSVLTDQAGYAGARAIGDYLFNIPANNTFALGFVMKYNASNGQNVWVNSFEINGSAWNSGALNILEIGQNHKIAVGGRYGNSIKFANNTYSATASGTYPGDLFVAQFDETLTPVPQITKWTGNAANGLWNDADNWDNGIPDGTKKTMIAGGLPNYPTSIPNNAKPAKIEIAPGAKVQLPLNFSAPFGIVNNGTIEINETGTFTGTFNTTAPVAPTGTGKILIKNAGLAFYFTSPINQSIELDFIGTASSYGGTINGDLILTKGIMNISFELYPLVVNNNVIGGSAISYVAGKLTSKVNANGNYTFPIGTTDRYAPISLQLNNISGPQTIVASFSKTINGAVPNTTAGGKAVTSLLNAGIWTVTPNVALASGSYSITLGGTGYTNGAADVRNYVVLKRNNSSSAWGFYGDNGTATSAAGLVTATAGNITGFSDFAIGIASGDVPVTLPIKLIDFTAKTSAMEVILNWKTVSELNNEKFLIERSIDGKSFENIGAVAGKGTTNTLSTYSYKDVQPANGYNYYRLKQLDFNGDFEYSEIRTVKFDLMLAAEKLIIYPNPVTKSFRIANDAAKFAEVYDFSGKQLARINSQENEFSLPTSLNNGWYVVKVVHQNGTISQHKIIVKR</sequence>
<feature type="signal peptide" evidence="1">
    <location>
        <begin position="1"/>
        <end position="19"/>
    </location>
</feature>
<dbReference type="Pfam" id="PF18962">
    <property type="entry name" value="Por_Secre_tail"/>
    <property type="match status" value="1"/>
</dbReference>
<dbReference type="Proteomes" id="UP000284120">
    <property type="component" value="Unassembled WGS sequence"/>
</dbReference>
<dbReference type="RefSeq" id="WP_113648689.1">
    <property type="nucleotide sequence ID" value="NZ_QMHN01000006.1"/>
</dbReference>
<dbReference type="NCBIfam" id="TIGR04183">
    <property type="entry name" value="Por_Secre_tail"/>
    <property type="match status" value="1"/>
</dbReference>
<organism evidence="3 4">
    <name type="scientific">Pedobacter chitinilyticus</name>
    <dbReference type="NCBI Taxonomy" id="2233776"/>
    <lineage>
        <taxon>Bacteria</taxon>
        <taxon>Pseudomonadati</taxon>
        <taxon>Bacteroidota</taxon>
        <taxon>Sphingobacteriia</taxon>
        <taxon>Sphingobacteriales</taxon>
        <taxon>Sphingobacteriaceae</taxon>
        <taxon>Pedobacter</taxon>
    </lineage>
</organism>
<dbReference type="EMBL" id="SAYW01000006">
    <property type="protein sequence ID" value="RWU04938.1"/>
    <property type="molecule type" value="Genomic_DNA"/>
</dbReference>
<dbReference type="OrthoDB" id="863479at2"/>
<feature type="chain" id="PRO_5019411907" evidence="1">
    <location>
        <begin position="20"/>
        <end position="950"/>
    </location>
</feature>
<dbReference type="SUPFAM" id="SSF101898">
    <property type="entry name" value="NHL repeat"/>
    <property type="match status" value="1"/>
</dbReference>
<keyword evidence="4" id="KW-1185">Reference proteome</keyword>